<sequence length="107" mass="12238">LLPFFKVAVIITTLRGPTFVKIQSLHFPYVALAVVNTSLSSHYVNVTRLRDSSAINRPAPFVNPDTASPFTVQCYHNMRFNEANPQSWRFQEMPHLMKLAFVLNCEK</sequence>
<organism evidence="1 2">
    <name type="scientific">Toxocara canis</name>
    <name type="common">Canine roundworm</name>
    <dbReference type="NCBI Taxonomy" id="6265"/>
    <lineage>
        <taxon>Eukaryota</taxon>
        <taxon>Metazoa</taxon>
        <taxon>Ecdysozoa</taxon>
        <taxon>Nematoda</taxon>
        <taxon>Chromadorea</taxon>
        <taxon>Rhabditida</taxon>
        <taxon>Spirurina</taxon>
        <taxon>Ascaridomorpha</taxon>
        <taxon>Ascaridoidea</taxon>
        <taxon>Toxocaridae</taxon>
        <taxon>Toxocara</taxon>
    </lineage>
</organism>
<protein>
    <submittedName>
        <fullName evidence="1">Uncharacterized protein</fullName>
    </submittedName>
</protein>
<dbReference type="Proteomes" id="UP000031036">
    <property type="component" value="Unassembled WGS sequence"/>
</dbReference>
<feature type="non-terminal residue" evidence="1">
    <location>
        <position position="107"/>
    </location>
</feature>
<reference evidence="1 2" key="1">
    <citation type="submission" date="2014-11" db="EMBL/GenBank/DDBJ databases">
        <title>Genetic blueprint of the zoonotic pathogen Toxocara canis.</title>
        <authorList>
            <person name="Zhu X.-Q."/>
            <person name="Korhonen P.K."/>
            <person name="Cai H."/>
            <person name="Young N.D."/>
            <person name="Nejsum P."/>
            <person name="von Samson-Himmelstjerna G."/>
            <person name="Boag P.R."/>
            <person name="Tan P."/>
            <person name="Li Q."/>
            <person name="Min J."/>
            <person name="Yang Y."/>
            <person name="Wang X."/>
            <person name="Fang X."/>
            <person name="Hall R.S."/>
            <person name="Hofmann A."/>
            <person name="Sternberg P.W."/>
            <person name="Jex A.R."/>
            <person name="Gasser R.B."/>
        </authorList>
    </citation>
    <scope>NUCLEOTIDE SEQUENCE [LARGE SCALE GENOMIC DNA]</scope>
    <source>
        <strain evidence="1">PN_DK_2014</strain>
    </source>
</reference>
<gene>
    <name evidence="1" type="ORF">Tcan_00927</name>
</gene>
<dbReference type="EMBL" id="JPKZ01000784">
    <property type="protein sequence ID" value="KHN85466.1"/>
    <property type="molecule type" value="Genomic_DNA"/>
</dbReference>
<keyword evidence="2" id="KW-1185">Reference proteome</keyword>
<dbReference type="AlphaFoldDB" id="A0A0B2VPK4"/>
<feature type="non-terminal residue" evidence="1">
    <location>
        <position position="1"/>
    </location>
</feature>
<evidence type="ECO:0000313" key="1">
    <source>
        <dbReference type="EMBL" id="KHN85466.1"/>
    </source>
</evidence>
<accession>A0A0B2VPK4</accession>
<name>A0A0B2VPK4_TOXCA</name>
<evidence type="ECO:0000313" key="2">
    <source>
        <dbReference type="Proteomes" id="UP000031036"/>
    </source>
</evidence>
<proteinExistence type="predicted"/>
<comment type="caution">
    <text evidence="1">The sequence shown here is derived from an EMBL/GenBank/DDBJ whole genome shotgun (WGS) entry which is preliminary data.</text>
</comment>